<proteinExistence type="predicted"/>
<dbReference type="AlphaFoldDB" id="A0AAP0M6G7"/>
<evidence type="ECO:0000313" key="2">
    <source>
        <dbReference type="Proteomes" id="UP001428341"/>
    </source>
</evidence>
<keyword evidence="2" id="KW-1185">Reference proteome</keyword>
<sequence length="123" mass="14466">MRLEDLPQARYQCLHETLLKLFLCFAKMPPPPIPSDQIFDRMSFHYQKLQSPYRLRLIINSFAKNQSCYSRTKLSSLYCHTTINKFFCAFNSTIECFPRKEKCVVCGNPVRLSSGMHSLYSWI</sequence>
<name>A0AAP0M6G7_9ROSI</name>
<organism evidence="1 2">
    <name type="scientific">Citrus x changshan-huyou</name>
    <dbReference type="NCBI Taxonomy" id="2935761"/>
    <lineage>
        <taxon>Eukaryota</taxon>
        <taxon>Viridiplantae</taxon>
        <taxon>Streptophyta</taxon>
        <taxon>Embryophyta</taxon>
        <taxon>Tracheophyta</taxon>
        <taxon>Spermatophyta</taxon>
        <taxon>Magnoliopsida</taxon>
        <taxon>eudicotyledons</taxon>
        <taxon>Gunneridae</taxon>
        <taxon>Pentapetalae</taxon>
        <taxon>rosids</taxon>
        <taxon>malvids</taxon>
        <taxon>Sapindales</taxon>
        <taxon>Rutaceae</taxon>
        <taxon>Aurantioideae</taxon>
        <taxon>Citrus</taxon>
    </lineage>
</organism>
<dbReference type="Proteomes" id="UP001428341">
    <property type="component" value="Unassembled WGS sequence"/>
</dbReference>
<protein>
    <submittedName>
        <fullName evidence="1">Uncharacterized protein</fullName>
    </submittedName>
</protein>
<gene>
    <name evidence="1" type="ORF">WN944_014206</name>
</gene>
<comment type="caution">
    <text evidence="1">The sequence shown here is derived from an EMBL/GenBank/DDBJ whole genome shotgun (WGS) entry which is preliminary data.</text>
</comment>
<dbReference type="EMBL" id="JBCGBO010000005">
    <property type="protein sequence ID" value="KAK9199019.1"/>
    <property type="molecule type" value="Genomic_DNA"/>
</dbReference>
<accession>A0AAP0M6G7</accession>
<reference evidence="1 2" key="1">
    <citation type="submission" date="2024-05" db="EMBL/GenBank/DDBJ databases">
        <title>Haplotype-resolved chromosome-level genome assembly of Huyou (Citrus changshanensis).</title>
        <authorList>
            <person name="Miao C."/>
            <person name="Chen W."/>
            <person name="Wu Y."/>
            <person name="Wang L."/>
            <person name="Zhao S."/>
            <person name="Grierson D."/>
            <person name="Xu C."/>
            <person name="Chen K."/>
        </authorList>
    </citation>
    <scope>NUCLEOTIDE SEQUENCE [LARGE SCALE GENOMIC DNA]</scope>
    <source>
        <strain evidence="1">01-14</strain>
        <tissue evidence="1">Leaf</tissue>
    </source>
</reference>
<evidence type="ECO:0000313" key="1">
    <source>
        <dbReference type="EMBL" id="KAK9199019.1"/>
    </source>
</evidence>